<feature type="domain" description="SseB protein C-terminal" evidence="2">
    <location>
        <begin position="174"/>
        <end position="288"/>
    </location>
</feature>
<dbReference type="OrthoDB" id="10381547at2759"/>
<dbReference type="AlphaFoldDB" id="A0A9N8HH33"/>
<sequence length="291" mass="32084">MLSTFSRTALQRRLLIVRGLAVNALEESLEKAATDPNHRPQFFRDLMDSSIYVVNSVDDVAAESSSQQQQGGGLYLQQWQVDPPSGSSSNTPPKVILPFFSSLENLRQACQDDQAKHAKLECRNFLELVKEYRSAIVLNPGLPYGKQFFPQEIAGLLDGSLLAPPPAAASQETIPTGTKLIMGQPKEYPVALTEALKSTFHNNTAVQAAYLAQVYVPDSGEPPNVYIGMELIRGAQDDATFQSVLQDAIRVQQETCPDEIVDFVQVAKDSEDTVVEYLRDKTTPFYSRSSP</sequence>
<dbReference type="Proteomes" id="UP001153069">
    <property type="component" value="Unassembled WGS sequence"/>
</dbReference>
<accession>A0A9N8HH33</accession>
<organism evidence="3 4">
    <name type="scientific">Seminavis robusta</name>
    <dbReference type="NCBI Taxonomy" id="568900"/>
    <lineage>
        <taxon>Eukaryota</taxon>
        <taxon>Sar</taxon>
        <taxon>Stramenopiles</taxon>
        <taxon>Ochrophyta</taxon>
        <taxon>Bacillariophyta</taxon>
        <taxon>Bacillariophyceae</taxon>
        <taxon>Bacillariophycidae</taxon>
        <taxon>Naviculales</taxon>
        <taxon>Naviculaceae</taxon>
        <taxon>Seminavis</taxon>
    </lineage>
</organism>
<proteinExistence type="predicted"/>
<dbReference type="InterPro" id="IPR027945">
    <property type="entry name" value="SseB_C"/>
</dbReference>
<gene>
    <name evidence="3" type="ORF">SEMRO_612_G175410.1</name>
</gene>
<dbReference type="Pfam" id="PF14581">
    <property type="entry name" value="SseB_C"/>
    <property type="match status" value="1"/>
</dbReference>
<name>A0A9N8HH33_9STRA</name>
<dbReference type="Pfam" id="PF07179">
    <property type="entry name" value="SseB"/>
    <property type="match status" value="1"/>
</dbReference>
<evidence type="ECO:0000313" key="4">
    <source>
        <dbReference type="Proteomes" id="UP001153069"/>
    </source>
</evidence>
<keyword evidence="4" id="KW-1185">Reference proteome</keyword>
<reference evidence="3" key="1">
    <citation type="submission" date="2020-06" db="EMBL/GenBank/DDBJ databases">
        <authorList>
            <consortium name="Plant Systems Biology data submission"/>
        </authorList>
    </citation>
    <scope>NUCLEOTIDE SEQUENCE</scope>
    <source>
        <strain evidence="3">D6</strain>
    </source>
</reference>
<evidence type="ECO:0000259" key="2">
    <source>
        <dbReference type="Pfam" id="PF14581"/>
    </source>
</evidence>
<protein>
    <submittedName>
        <fullName evidence="3">Protein SseB</fullName>
    </submittedName>
</protein>
<comment type="caution">
    <text evidence="3">The sequence shown here is derived from an EMBL/GenBank/DDBJ whole genome shotgun (WGS) entry which is preliminary data.</text>
</comment>
<dbReference type="EMBL" id="CAICTM010000611">
    <property type="protein sequence ID" value="CAB9513776.1"/>
    <property type="molecule type" value="Genomic_DNA"/>
</dbReference>
<evidence type="ECO:0000259" key="1">
    <source>
        <dbReference type="Pfam" id="PF07179"/>
    </source>
</evidence>
<evidence type="ECO:0000313" key="3">
    <source>
        <dbReference type="EMBL" id="CAB9513776.1"/>
    </source>
</evidence>
<feature type="domain" description="SseB protein N-terminal" evidence="1">
    <location>
        <begin position="25"/>
        <end position="154"/>
    </location>
</feature>
<dbReference type="InterPro" id="IPR009839">
    <property type="entry name" value="SseB_N"/>
</dbReference>